<feature type="domain" description="Xylanolytic transcriptional activator regulatory" evidence="6">
    <location>
        <begin position="98"/>
        <end position="184"/>
    </location>
</feature>
<accession>A0ABR4CDQ9</accession>
<evidence type="ECO:0000256" key="5">
    <source>
        <dbReference type="ARBA" id="ARBA00023242"/>
    </source>
</evidence>
<reference evidence="7 8" key="1">
    <citation type="journal article" date="2024" name="Commun. Biol.">
        <title>Comparative genomic analysis of thermophilic fungi reveals convergent evolutionary adaptations and gene losses.</title>
        <authorList>
            <person name="Steindorff A.S."/>
            <person name="Aguilar-Pontes M.V."/>
            <person name="Robinson A.J."/>
            <person name="Andreopoulos B."/>
            <person name="LaButti K."/>
            <person name="Kuo A."/>
            <person name="Mondo S."/>
            <person name="Riley R."/>
            <person name="Otillar R."/>
            <person name="Haridas S."/>
            <person name="Lipzen A."/>
            <person name="Grimwood J."/>
            <person name="Schmutz J."/>
            <person name="Clum A."/>
            <person name="Reid I.D."/>
            <person name="Moisan M.C."/>
            <person name="Butler G."/>
            <person name="Nguyen T.T.M."/>
            <person name="Dewar K."/>
            <person name="Conant G."/>
            <person name="Drula E."/>
            <person name="Henrissat B."/>
            <person name="Hansel C."/>
            <person name="Singer S."/>
            <person name="Hutchinson M.I."/>
            <person name="de Vries R.P."/>
            <person name="Natvig D.O."/>
            <person name="Powell A.J."/>
            <person name="Tsang A."/>
            <person name="Grigoriev I.V."/>
        </authorList>
    </citation>
    <scope>NUCLEOTIDE SEQUENCE [LARGE SCALE GENOMIC DNA]</scope>
    <source>
        <strain evidence="7 8">CBS 494.80</strain>
    </source>
</reference>
<dbReference type="SMART" id="SM00906">
    <property type="entry name" value="Fungal_trans"/>
    <property type="match status" value="1"/>
</dbReference>
<proteinExistence type="predicted"/>
<evidence type="ECO:0000256" key="3">
    <source>
        <dbReference type="ARBA" id="ARBA00023015"/>
    </source>
</evidence>
<dbReference type="CDD" id="cd12148">
    <property type="entry name" value="fungal_TF_MHR"/>
    <property type="match status" value="1"/>
</dbReference>
<dbReference type="InterPro" id="IPR050815">
    <property type="entry name" value="TF_fung"/>
</dbReference>
<protein>
    <recommendedName>
        <fullName evidence="6">Xylanolytic transcriptional activator regulatory domain-containing protein</fullName>
    </recommendedName>
</protein>
<evidence type="ECO:0000256" key="4">
    <source>
        <dbReference type="ARBA" id="ARBA00023163"/>
    </source>
</evidence>
<gene>
    <name evidence="7" type="ORF">VTL71DRAFT_15908</name>
</gene>
<evidence type="ECO:0000259" key="6">
    <source>
        <dbReference type="SMART" id="SM00906"/>
    </source>
</evidence>
<comment type="caution">
    <text evidence="7">The sequence shown here is derived from an EMBL/GenBank/DDBJ whole genome shotgun (WGS) entry which is preliminary data.</text>
</comment>
<keyword evidence="2" id="KW-0479">Metal-binding</keyword>
<keyword evidence="4" id="KW-0804">Transcription</keyword>
<name>A0ABR4CDQ9_9HELO</name>
<evidence type="ECO:0000256" key="2">
    <source>
        <dbReference type="ARBA" id="ARBA00022723"/>
    </source>
</evidence>
<evidence type="ECO:0000256" key="1">
    <source>
        <dbReference type="ARBA" id="ARBA00004123"/>
    </source>
</evidence>
<keyword evidence="3" id="KW-0805">Transcription regulation</keyword>
<organism evidence="7 8">
    <name type="scientific">Oculimacula yallundae</name>
    <dbReference type="NCBI Taxonomy" id="86028"/>
    <lineage>
        <taxon>Eukaryota</taxon>
        <taxon>Fungi</taxon>
        <taxon>Dikarya</taxon>
        <taxon>Ascomycota</taxon>
        <taxon>Pezizomycotina</taxon>
        <taxon>Leotiomycetes</taxon>
        <taxon>Helotiales</taxon>
        <taxon>Ploettnerulaceae</taxon>
        <taxon>Oculimacula</taxon>
    </lineage>
</organism>
<dbReference type="PANTHER" id="PTHR47338:SF10">
    <property type="entry name" value="TRANSCRIPTION FACTOR DOMAIN-CONTAINING PROTEIN-RELATED"/>
    <property type="match status" value="1"/>
</dbReference>
<evidence type="ECO:0000313" key="7">
    <source>
        <dbReference type="EMBL" id="KAL2067812.1"/>
    </source>
</evidence>
<evidence type="ECO:0000313" key="8">
    <source>
        <dbReference type="Proteomes" id="UP001595075"/>
    </source>
</evidence>
<sequence length="364" mass="40184">MQPSSFGEYCKTNVIVLCILVTQHEYARSKLRQDNKFEDVVDVVAGTIPNPLAVSMSHTMLKNPERGDTGEALSSINTIQACALLTLYELKQPYFGRAWMSLGRAIRLGKMMGLEKENGNSGLPAQWFPFNQRKSPPSPSEAEERRRTFWVLYILDALASTFTKGDMDFNEDIHIALPGPGFAIRDFIEADIKMQPPSQIFCCDTMVQVPLSSFAGAIGICRTSLLAEHLTGNSGGDPVSLALRMSMNAVEILLFECALLKIHNEQHPSALTADAVLKCTSATTDIVDSLRMGEQLMGRKSEIFQQLSSFNAWPITTALQVCCRMLLNGCDDQAPYMRVIRIISSSSTTKCLIKDQFIAAGLIE</sequence>
<comment type="subcellular location">
    <subcellularLocation>
        <location evidence="1">Nucleus</location>
    </subcellularLocation>
</comment>
<dbReference type="Proteomes" id="UP001595075">
    <property type="component" value="Unassembled WGS sequence"/>
</dbReference>
<keyword evidence="8" id="KW-1185">Reference proteome</keyword>
<keyword evidence="5" id="KW-0539">Nucleus</keyword>
<dbReference type="Pfam" id="PF04082">
    <property type="entry name" value="Fungal_trans"/>
    <property type="match status" value="1"/>
</dbReference>
<dbReference type="InterPro" id="IPR007219">
    <property type="entry name" value="XnlR_reg_dom"/>
</dbReference>
<dbReference type="PANTHER" id="PTHR47338">
    <property type="entry name" value="ZN(II)2CYS6 TRANSCRIPTION FACTOR (EUROFUNG)-RELATED"/>
    <property type="match status" value="1"/>
</dbReference>
<dbReference type="EMBL" id="JAZHXI010000009">
    <property type="protein sequence ID" value="KAL2067812.1"/>
    <property type="molecule type" value="Genomic_DNA"/>
</dbReference>